<dbReference type="EMBL" id="CAJOBJ010193399">
    <property type="protein sequence ID" value="CAF4961233.1"/>
    <property type="molecule type" value="Genomic_DNA"/>
</dbReference>
<name>A0A8S2WNX0_9BILA</name>
<evidence type="ECO:0000313" key="1">
    <source>
        <dbReference type="EMBL" id="CAF4453182.1"/>
    </source>
</evidence>
<protein>
    <submittedName>
        <fullName evidence="1">Uncharacterized protein</fullName>
    </submittedName>
</protein>
<organism evidence="1 4">
    <name type="scientific">Rotaria magnacalcarata</name>
    <dbReference type="NCBI Taxonomy" id="392030"/>
    <lineage>
        <taxon>Eukaryota</taxon>
        <taxon>Metazoa</taxon>
        <taxon>Spiralia</taxon>
        <taxon>Gnathifera</taxon>
        <taxon>Rotifera</taxon>
        <taxon>Eurotatoria</taxon>
        <taxon>Bdelloidea</taxon>
        <taxon>Philodinida</taxon>
        <taxon>Philodinidae</taxon>
        <taxon>Rotaria</taxon>
    </lineage>
</organism>
<comment type="caution">
    <text evidence="1">The sequence shown here is derived from an EMBL/GenBank/DDBJ whole genome shotgun (WGS) entry which is preliminary data.</text>
</comment>
<reference evidence="1" key="1">
    <citation type="submission" date="2021-02" db="EMBL/GenBank/DDBJ databases">
        <authorList>
            <person name="Nowell W R."/>
        </authorList>
    </citation>
    <scope>NUCLEOTIDE SEQUENCE</scope>
</reference>
<evidence type="ECO:0000313" key="4">
    <source>
        <dbReference type="Proteomes" id="UP000681967"/>
    </source>
</evidence>
<gene>
    <name evidence="1" type="ORF">BYL167_LOCUS33849</name>
    <name evidence="2" type="ORF">BYL167_LOCUS49325</name>
    <name evidence="3" type="ORF">GIL414_LOCUS54861</name>
</gene>
<evidence type="ECO:0000313" key="2">
    <source>
        <dbReference type="EMBL" id="CAF4828913.1"/>
    </source>
</evidence>
<sequence>DIDEEPMAVHLETSWITDVSYGRASFIDPIQPLNAPKEVSV</sequence>
<dbReference type="Proteomes" id="UP000681967">
    <property type="component" value="Unassembled WGS sequence"/>
</dbReference>
<dbReference type="EMBL" id="CAJOBH010146512">
    <property type="protein sequence ID" value="CAF4828913.1"/>
    <property type="molecule type" value="Genomic_DNA"/>
</dbReference>
<proteinExistence type="predicted"/>
<evidence type="ECO:0000313" key="3">
    <source>
        <dbReference type="EMBL" id="CAF4961233.1"/>
    </source>
</evidence>
<accession>A0A8S2WNX0</accession>
<dbReference type="Proteomes" id="UP000681720">
    <property type="component" value="Unassembled WGS sequence"/>
</dbReference>
<dbReference type="AlphaFoldDB" id="A0A8S2WNX0"/>
<feature type="non-terminal residue" evidence="1">
    <location>
        <position position="1"/>
    </location>
</feature>
<dbReference type="EMBL" id="CAJOBH010067012">
    <property type="protein sequence ID" value="CAF4453182.1"/>
    <property type="molecule type" value="Genomic_DNA"/>
</dbReference>